<dbReference type="EMBL" id="KZ454990">
    <property type="protein sequence ID" value="PKI84083.1"/>
    <property type="molecule type" value="Genomic_DNA"/>
</dbReference>
<evidence type="ECO:0000256" key="2">
    <source>
        <dbReference type="ARBA" id="ARBA00009508"/>
    </source>
</evidence>
<evidence type="ECO:0000256" key="7">
    <source>
        <dbReference type="SAM" id="MobiDB-lite"/>
    </source>
</evidence>
<reference evidence="9 10" key="1">
    <citation type="submission" date="2017-10" db="EMBL/GenBank/DDBJ databases">
        <title>A novel species of cold-tolerant Malassezia isolated from bats.</title>
        <authorList>
            <person name="Lorch J.M."/>
            <person name="Palmer J.M."/>
            <person name="Vanderwolf K.J."/>
            <person name="Schmidt K.Z."/>
            <person name="Verant M.L."/>
            <person name="Weller T.J."/>
            <person name="Blehert D.S."/>
        </authorList>
    </citation>
    <scope>NUCLEOTIDE SEQUENCE [LARGE SCALE GENOMIC DNA]</scope>
    <source>
        <strain evidence="9 10">NWHC:44797-103</strain>
    </source>
</reference>
<keyword evidence="10" id="KW-1185">Reference proteome</keyword>
<dbReference type="CDD" id="cd20262">
    <property type="entry name" value="Complex1_LYR_LYRM2"/>
    <property type="match status" value="1"/>
</dbReference>
<feature type="region of interest" description="Disordered" evidence="7">
    <location>
        <begin position="80"/>
        <end position="99"/>
    </location>
</feature>
<dbReference type="PANTHER" id="PTHR13675:SF0">
    <property type="entry name" value="LYR MOTIF-CONTAINING PROTEIN 2"/>
    <property type="match status" value="1"/>
</dbReference>
<evidence type="ECO:0000313" key="10">
    <source>
        <dbReference type="Proteomes" id="UP000232875"/>
    </source>
</evidence>
<dbReference type="Proteomes" id="UP000232875">
    <property type="component" value="Unassembled WGS sequence"/>
</dbReference>
<comment type="function">
    <text evidence="6">Involved in efficient integration of the N-module into mitochondrial respiratory chain complex I.</text>
</comment>
<evidence type="ECO:0000256" key="5">
    <source>
        <dbReference type="ARBA" id="ARBA00026235"/>
    </source>
</evidence>
<dbReference type="AlphaFoldDB" id="A0A2N1JC16"/>
<comment type="subcellular location">
    <subcellularLocation>
        <location evidence="1">Mitochondrion</location>
    </subcellularLocation>
</comment>
<dbReference type="Pfam" id="PF05347">
    <property type="entry name" value="Complex1_LYR"/>
    <property type="match status" value="1"/>
</dbReference>
<dbReference type="InterPro" id="IPR008011">
    <property type="entry name" value="Complex1_LYR_dom"/>
</dbReference>
<evidence type="ECO:0000256" key="4">
    <source>
        <dbReference type="ARBA" id="ARBA00023128"/>
    </source>
</evidence>
<sequence length="99" mass="11521">MARRFGGAERSLKSFLLQANVFSLYRNFLRSTRPVPTMAARRETIAWFRDEIERAKHETDPQRIDFLLKHGRILHKQLQNGFSMHASGGQTAPLRGRRN</sequence>
<feature type="domain" description="Complex 1 LYR protein" evidence="8">
    <location>
        <begin position="20"/>
        <end position="72"/>
    </location>
</feature>
<organism evidence="9 10">
    <name type="scientific">Malassezia vespertilionis</name>
    <dbReference type="NCBI Taxonomy" id="2020962"/>
    <lineage>
        <taxon>Eukaryota</taxon>
        <taxon>Fungi</taxon>
        <taxon>Dikarya</taxon>
        <taxon>Basidiomycota</taxon>
        <taxon>Ustilaginomycotina</taxon>
        <taxon>Malasseziomycetes</taxon>
        <taxon>Malasseziales</taxon>
        <taxon>Malasseziaceae</taxon>
        <taxon>Malassezia</taxon>
    </lineage>
</organism>
<comment type="similarity">
    <text evidence="2">Belongs to the complex I LYR family.</text>
</comment>
<evidence type="ECO:0000256" key="6">
    <source>
        <dbReference type="ARBA" id="ARBA00044735"/>
    </source>
</evidence>
<dbReference type="InterPro" id="IPR045293">
    <property type="entry name" value="Complex1_LYR_LYRM2"/>
</dbReference>
<evidence type="ECO:0000256" key="3">
    <source>
        <dbReference type="ARBA" id="ARBA00022946"/>
    </source>
</evidence>
<evidence type="ECO:0000313" key="9">
    <source>
        <dbReference type="EMBL" id="PKI84083.1"/>
    </source>
</evidence>
<proteinExistence type="inferred from homology"/>
<protein>
    <recommendedName>
        <fullName evidence="5">LYR motif-containing protein 2</fullName>
    </recommendedName>
</protein>
<dbReference type="PANTHER" id="PTHR13675">
    <property type="entry name" value="LYR MOTIF-CONTAINING PROTEIN 2"/>
    <property type="match status" value="1"/>
</dbReference>
<accession>A0A2N1JC16</accession>
<keyword evidence="3" id="KW-0809">Transit peptide</keyword>
<keyword evidence="4" id="KW-0496">Mitochondrion</keyword>
<dbReference type="GO" id="GO:0005739">
    <property type="term" value="C:mitochondrion"/>
    <property type="evidence" value="ECO:0007669"/>
    <property type="project" value="UniProtKB-SubCell"/>
</dbReference>
<evidence type="ECO:0000259" key="8">
    <source>
        <dbReference type="Pfam" id="PF05347"/>
    </source>
</evidence>
<gene>
    <name evidence="9" type="ORF">MVES_001916</name>
</gene>
<name>A0A2N1JC16_9BASI</name>
<evidence type="ECO:0000256" key="1">
    <source>
        <dbReference type="ARBA" id="ARBA00004173"/>
    </source>
</evidence>
<dbReference type="OrthoDB" id="74240at2759"/>